<gene>
    <name evidence="2" type="ORF">C5167_040592</name>
</gene>
<organism evidence="2 3">
    <name type="scientific">Papaver somniferum</name>
    <name type="common">Opium poppy</name>
    <dbReference type="NCBI Taxonomy" id="3469"/>
    <lineage>
        <taxon>Eukaryota</taxon>
        <taxon>Viridiplantae</taxon>
        <taxon>Streptophyta</taxon>
        <taxon>Embryophyta</taxon>
        <taxon>Tracheophyta</taxon>
        <taxon>Spermatophyta</taxon>
        <taxon>Magnoliopsida</taxon>
        <taxon>Ranunculales</taxon>
        <taxon>Papaveraceae</taxon>
        <taxon>Papaveroideae</taxon>
        <taxon>Papaver</taxon>
    </lineage>
</organism>
<dbReference type="PANTHER" id="PTHR31672:SF13">
    <property type="entry name" value="F-BOX PROTEIN CPR30-LIKE"/>
    <property type="match status" value="1"/>
</dbReference>
<dbReference type="EMBL" id="CM010715">
    <property type="protein sequence ID" value="RZC47642.1"/>
    <property type="molecule type" value="Genomic_DNA"/>
</dbReference>
<protein>
    <recommendedName>
        <fullName evidence="1">F-box associated beta-propeller type 1 domain-containing protein</fullName>
    </recommendedName>
</protein>
<dbReference type="Pfam" id="PF07734">
    <property type="entry name" value="FBA_1"/>
    <property type="match status" value="1"/>
</dbReference>
<evidence type="ECO:0000313" key="2">
    <source>
        <dbReference type="EMBL" id="RZC47642.1"/>
    </source>
</evidence>
<dbReference type="InterPro" id="IPR017451">
    <property type="entry name" value="F-box-assoc_interact_dom"/>
</dbReference>
<dbReference type="Gramene" id="RZC47642">
    <property type="protein sequence ID" value="RZC47642"/>
    <property type="gene ID" value="C5167_040592"/>
</dbReference>
<name>A0A4Y7IIW1_PAPSO</name>
<sequence>MHKEIPSLPTQFLPYYRDIRGIKLGFGYDSHDEEYKFVRILDIGVKGSIAEVYAEGSNTWKQDQLIPYSFTYGNAFGVLMNETLHWIAYHCSGSETRRLILSFSISDESYGELPLPENVNDDLFRITVGALEADLCIIDYCVCMLSVDVWVMKDYGVNGSWSKLHTIPLQAATPSMVGLKLLHSFNNGEILLKRDKNTLLLYHPQYNETKIVKIRGVPDGLYDIMTFVGSLFSVNSGNCLVQDRIEIVAAEPRKKPKNFIKGLMSIFKCFSG</sequence>
<feature type="domain" description="F-box associated beta-propeller type 1" evidence="1">
    <location>
        <begin position="24"/>
        <end position="216"/>
    </location>
</feature>
<dbReference type="InterPro" id="IPR006527">
    <property type="entry name" value="F-box-assoc_dom_typ1"/>
</dbReference>
<evidence type="ECO:0000313" key="3">
    <source>
        <dbReference type="Proteomes" id="UP000316621"/>
    </source>
</evidence>
<dbReference type="NCBIfam" id="TIGR01640">
    <property type="entry name" value="F_box_assoc_1"/>
    <property type="match status" value="1"/>
</dbReference>
<accession>A0A4Y7IIW1</accession>
<reference evidence="2 3" key="1">
    <citation type="journal article" date="2018" name="Science">
        <title>The opium poppy genome and morphinan production.</title>
        <authorList>
            <person name="Guo L."/>
            <person name="Winzer T."/>
            <person name="Yang X."/>
            <person name="Li Y."/>
            <person name="Ning Z."/>
            <person name="He Z."/>
            <person name="Teodor R."/>
            <person name="Lu Y."/>
            <person name="Bowser T.A."/>
            <person name="Graham I.A."/>
            <person name="Ye K."/>
        </authorList>
    </citation>
    <scope>NUCLEOTIDE SEQUENCE [LARGE SCALE GENOMIC DNA]</scope>
    <source>
        <strain evidence="3">cv. HN1</strain>
        <tissue evidence="2">Leaves</tissue>
    </source>
</reference>
<dbReference type="InterPro" id="IPR050796">
    <property type="entry name" value="SCF_F-box_component"/>
</dbReference>
<dbReference type="AlphaFoldDB" id="A0A4Y7IIW1"/>
<dbReference type="PANTHER" id="PTHR31672">
    <property type="entry name" value="BNACNNG10540D PROTEIN"/>
    <property type="match status" value="1"/>
</dbReference>
<keyword evidence="3" id="KW-1185">Reference proteome</keyword>
<dbReference type="Proteomes" id="UP000316621">
    <property type="component" value="Chromosome 1"/>
</dbReference>
<proteinExistence type="predicted"/>
<evidence type="ECO:0000259" key="1">
    <source>
        <dbReference type="Pfam" id="PF07734"/>
    </source>
</evidence>
<dbReference type="OMA" id="HWIAKHY"/>